<gene>
    <name evidence="1" type="ORF">EDC90_104219</name>
</gene>
<accession>A0A4R3NI45</accession>
<dbReference type="Proteomes" id="UP000295097">
    <property type="component" value="Unassembled WGS sequence"/>
</dbReference>
<dbReference type="EMBL" id="SMAR01000042">
    <property type="protein sequence ID" value="TCT31464.1"/>
    <property type="molecule type" value="Genomic_DNA"/>
</dbReference>
<reference evidence="1 2" key="1">
    <citation type="submission" date="2019-03" db="EMBL/GenBank/DDBJ databases">
        <title>Freshwater and sediment microbial communities from various areas in North America, analyzing microbe dynamics in response to fracking.</title>
        <authorList>
            <person name="Lamendella R."/>
        </authorList>
    </citation>
    <scope>NUCLEOTIDE SEQUENCE [LARGE SCALE GENOMIC DNA]</scope>
    <source>
        <strain evidence="1 2">175.2</strain>
    </source>
</reference>
<proteinExistence type="predicted"/>
<keyword evidence="2" id="KW-1185">Reference proteome</keyword>
<evidence type="ECO:0000313" key="1">
    <source>
        <dbReference type="EMBL" id="TCT31464.1"/>
    </source>
</evidence>
<organism evidence="1 2">
    <name type="scientific">Martelella mediterranea</name>
    <dbReference type="NCBI Taxonomy" id="293089"/>
    <lineage>
        <taxon>Bacteria</taxon>
        <taxon>Pseudomonadati</taxon>
        <taxon>Pseudomonadota</taxon>
        <taxon>Alphaproteobacteria</taxon>
        <taxon>Hyphomicrobiales</taxon>
        <taxon>Aurantimonadaceae</taxon>
        <taxon>Martelella</taxon>
    </lineage>
</organism>
<name>A0A4R3NI45_9HYPH</name>
<dbReference type="AlphaFoldDB" id="A0A4R3NI45"/>
<dbReference type="RefSeq" id="WP_165972891.1">
    <property type="nucleotide sequence ID" value="NZ_SMAR01000042.1"/>
</dbReference>
<evidence type="ECO:0000313" key="2">
    <source>
        <dbReference type="Proteomes" id="UP000295097"/>
    </source>
</evidence>
<sequence>MFASIKRFFQRLFRPRVDESETEGVKHVIDNIDSGFEKGRPNAFSQDEKTN</sequence>
<comment type="caution">
    <text evidence="1">The sequence shown here is derived from an EMBL/GenBank/DDBJ whole genome shotgun (WGS) entry which is preliminary data.</text>
</comment>
<protein>
    <submittedName>
        <fullName evidence="1">Uncharacterized protein</fullName>
    </submittedName>
</protein>